<keyword evidence="4" id="KW-1185">Reference proteome</keyword>
<accession>A0AAV3RBX4</accession>
<evidence type="ECO:0000256" key="1">
    <source>
        <dbReference type="SAM" id="MobiDB-lite"/>
    </source>
</evidence>
<gene>
    <name evidence="3" type="ORF">LIER_27396</name>
</gene>
<dbReference type="InterPro" id="IPR041232">
    <property type="entry name" value="NPL"/>
</dbReference>
<reference evidence="3 4" key="1">
    <citation type="submission" date="2024-01" db="EMBL/GenBank/DDBJ databases">
        <title>The complete chloroplast genome sequence of Lithospermum erythrorhizon: insights into the phylogenetic relationship among Boraginaceae species and the maternal lineages of purple gromwells.</title>
        <authorList>
            <person name="Okada T."/>
            <person name="Watanabe K."/>
        </authorList>
    </citation>
    <scope>NUCLEOTIDE SEQUENCE [LARGE SCALE GENOMIC DNA]</scope>
</reference>
<sequence length="234" mass="25919">MEFWGVEVKPGESLKVKPQLYKMIHISQASLGELKNAKGNVNVPLRLKIDGKSFVMGFLSTEDRPQMMVDLVFGKEFELSHDWKNGSNFTEDENSDDEDIPTDEDVELPNGIPVKGERQINGGGNSDSDESEDGEDDDAADDSSDFSASDDEPLPKDIAQETSSSDDEPEPPKQNQLNKKRVEPVTKKPKLSAPPQKAGFLCQSFLHQGLLSYFTQMALGDPINWIVDMLGNED</sequence>
<dbReference type="AlphaFoldDB" id="A0AAV3RBX4"/>
<feature type="region of interest" description="Disordered" evidence="1">
    <location>
        <begin position="82"/>
        <end position="195"/>
    </location>
</feature>
<evidence type="ECO:0000313" key="4">
    <source>
        <dbReference type="Proteomes" id="UP001454036"/>
    </source>
</evidence>
<proteinExistence type="predicted"/>
<feature type="compositionally biased region" description="Acidic residues" evidence="1">
    <location>
        <begin position="90"/>
        <end position="107"/>
    </location>
</feature>
<dbReference type="Pfam" id="PF17800">
    <property type="entry name" value="NPL"/>
    <property type="match status" value="1"/>
</dbReference>
<organism evidence="3 4">
    <name type="scientific">Lithospermum erythrorhizon</name>
    <name type="common">Purple gromwell</name>
    <name type="synonym">Lithospermum officinale var. erythrorhizon</name>
    <dbReference type="NCBI Taxonomy" id="34254"/>
    <lineage>
        <taxon>Eukaryota</taxon>
        <taxon>Viridiplantae</taxon>
        <taxon>Streptophyta</taxon>
        <taxon>Embryophyta</taxon>
        <taxon>Tracheophyta</taxon>
        <taxon>Spermatophyta</taxon>
        <taxon>Magnoliopsida</taxon>
        <taxon>eudicotyledons</taxon>
        <taxon>Gunneridae</taxon>
        <taxon>Pentapetalae</taxon>
        <taxon>asterids</taxon>
        <taxon>lamiids</taxon>
        <taxon>Boraginales</taxon>
        <taxon>Boraginaceae</taxon>
        <taxon>Boraginoideae</taxon>
        <taxon>Lithospermeae</taxon>
        <taxon>Lithospermum</taxon>
    </lineage>
</organism>
<comment type="caution">
    <text evidence="3">The sequence shown here is derived from an EMBL/GenBank/DDBJ whole genome shotgun (WGS) entry which is preliminary data.</text>
</comment>
<evidence type="ECO:0000313" key="3">
    <source>
        <dbReference type="EMBL" id="GAA0173887.1"/>
    </source>
</evidence>
<dbReference type="EMBL" id="BAABME010008810">
    <property type="protein sequence ID" value="GAA0173887.1"/>
    <property type="molecule type" value="Genomic_DNA"/>
</dbReference>
<dbReference type="Gene3D" id="2.60.120.340">
    <property type="entry name" value="Nucleoplasmin core domain"/>
    <property type="match status" value="1"/>
</dbReference>
<name>A0AAV3RBX4_LITER</name>
<feature type="compositionally biased region" description="Acidic residues" evidence="1">
    <location>
        <begin position="127"/>
        <end position="152"/>
    </location>
</feature>
<feature type="domain" description="Nucleoplasmin-like" evidence="2">
    <location>
        <begin position="3"/>
        <end position="84"/>
    </location>
</feature>
<evidence type="ECO:0000259" key="2">
    <source>
        <dbReference type="Pfam" id="PF17800"/>
    </source>
</evidence>
<protein>
    <recommendedName>
        <fullName evidence="2">Nucleoplasmin-like domain-containing protein</fullName>
    </recommendedName>
</protein>
<dbReference type="Proteomes" id="UP001454036">
    <property type="component" value="Unassembled WGS sequence"/>
</dbReference>